<dbReference type="Pfam" id="PF02810">
    <property type="entry name" value="SEC-C"/>
    <property type="match status" value="1"/>
</dbReference>
<dbReference type="STRING" id="635013.TherJR_0423"/>
<accession>D5XAK8</accession>
<dbReference type="InterPro" id="IPR004027">
    <property type="entry name" value="SEC_C_motif"/>
</dbReference>
<dbReference type="AlphaFoldDB" id="D5XAK8"/>
<name>D5XAK8_THEPJ</name>
<dbReference type="Proteomes" id="UP000002377">
    <property type="component" value="Chromosome"/>
</dbReference>
<dbReference type="SUPFAM" id="SSF103642">
    <property type="entry name" value="Sec-C motif"/>
    <property type="match status" value="1"/>
</dbReference>
<dbReference type="HOGENOM" id="CLU_796769_0_0_9"/>
<proteinExistence type="predicted"/>
<dbReference type="InterPro" id="IPR011990">
    <property type="entry name" value="TPR-like_helical_dom_sf"/>
</dbReference>
<dbReference type="SUPFAM" id="SSF48452">
    <property type="entry name" value="TPR-like"/>
    <property type="match status" value="1"/>
</dbReference>
<protein>
    <submittedName>
        <fullName evidence="1">SEC-C motif domain protein</fullName>
    </submittedName>
</protein>
<sequence length="348" mass="39538">MFEEGFFLPEEDRGVEVILSEHPEIRILWERRAQLAGPIEINGVNPILHVMLEGIVENQLNDPEMPEVRETVERLEKAGLSRHAARAAIANVFIYHFFPVLKEKKTFDRQKYIRQLGLLGKDFKKTGRNEPCPCGSGVKFKKCCASAVKDWQISPMLGRLTLGQGSYILGVDFPDIDSPLHPLYQLENRVHIARFLANQGDVEGAAQALKENIILAETHNQESWLSNALYDMLDLCLNYPQMSEEGLATIERLLHLVRDDAKGYLLCDRADIVARTGRVEEADRMFQDIFETMPAWHFGRYRYALHLSDTGRNDQAITVLQDLVAKKGRIDTETYQAAVDVLNDLMTG</sequence>
<reference evidence="1 2" key="1">
    <citation type="submission" date="2010-05" db="EMBL/GenBank/DDBJ databases">
        <title>Complete sequence of Thermincola sp. JR.</title>
        <authorList>
            <consortium name="US DOE Joint Genome Institute"/>
            <person name="Lucas S."/>
            <person name="Copeland A."/>
            <person name="Lapidus A."/>
            <person name="Cheng J.-F."/>
            <person name="Bruce D."/>
            <person name="Goodwin L."/>
            <person name="Pitluck S."/>
            <person name="Chertkov O."/>
            <person name="Detter J.C."/>
            <person name="Han C."/>
            <person name="Tapia R."/>
            <person name="Land M."/>
            <person name="Hauser L."/>
            <person name="Kyrpides N."/>
            <person name="Mikhailova N."/>
            <person name="Hazen T.C."/>
            <person name="Woyke T."/>
        </authorList>
    </citation>
    <scope>NUCLEOTIDE SEQUENCE [LARGE SCALE GENOMIC DNA]</scope>
    <source>
        <strain evidence="1 2">JR</strain>
    </source>
</reference>
<gene>
    <name evidence="1" type="ordered locus">TherJR_0423</name>
</gene>
<evidence type="ECO:0000313" key="1">
    <source>
        <dbReference type="EMBL" id="ADG81307.1"/>
    </source>
</evidence>
<dbReference type="Gene3D" id="1.25.40.10">
    <property type="entry name" value="Tetratricopeptide repeat domain"/>
    <property type="match status" value="1"/>
</dbReference>
<evidence type="ECO:0000313" key="2">
    <source>
        <dbReference type="Proteomes" id="UP000002377"/>
    </source>
</evidence>
<dbReference type="eggNOG" id="COG0457">
    <property type="taxonomic scope" value="Bacteria"/>
</dbReference>
<keyword evidence="2" id="KW-1185">Reference proteome</keyword>
<dbReference type="eggNOG" id="COG3012">
    <property type="taxonomic scope" value="Bacteria"/>
</dbReference>
<dbReference type="EMBL" id="CP002028">
    <property type="protein sequence ID" value="ADG81307.1"/>
    <property type="molecule type" value="Genomic_DNA"/>
</dbReference>
<dbReference type="Gene3D" id="3.10.450.50">
    <property type="match status" value="1"/>
</dbReference>
<dbReference type="KEGG" id="tjr:TherJR_0423"/>
<organism evidence="1 2">
    <name type="scientific">Thermincola potens (strain JR)</name>
    <dbReference type="NCBI Taxonomy" id="635013"/>
    <lineage>
        <taxon>Bacteria</taxon>
        <taxon>Bacillati</taxon>
        <taxon>Bacillota</taxon>
        <taxon>Clostridia</taxon>
        <taxon>Eubacteriales</taxon>
        <taxon>Thermincolaceae</taxon>
        <taxon>Thermincola</taxon>
    </lineage>
</organism>